<evidence type="ECO:0000256" key="6">
    <source>
        <dbReference type="ARBA" id="ARBA00022989"/>
    </source>
</evidence>
<feature type="transmembrane region" description="Helical" evidence="8">
    <location>
        <begin position="140"/>
        <end position="161"/>
    </location>
</feature>
<dbReference type="GO" id="GO:0016020">
    <property type="term" value="C:membrane"/>
    <property type="evidence" value="ECO:0007669"/>
    <property type="project" value="UniProtKB-SubCell"/>
</dbReference>
<keyword evidence="6 8" id="KW-1133">Transmembrane helix</keyword>
<evidence type="ECO:0000256" key="3">
    <source>
        <dbReference type="ARBA" id="ARBA00022597"/>
    </source>
</evidence>
<evidence type="ECO:0000256" key="7">
    <source>
        <dbReference type="ARBA" id="ARBA00023136"/>
    </source>
</evidence>
<evidence type="ECO:0000313" key="9">
    <source>
        <dbReference type="EMBL" id="KAF5796921.1"/>
    </source>
</evidence>
<evidence type="ECO:0000313" key="11">
    <source>
        <dbReference type="Proteomes" id="UP000215914"/>
    </source>
</evidence>
<keyword evidence="2" id="KW-0813">Transport</keyword>
<evidence type="ECO:0000256" key="5">
    <source>
        <dbReference type="ARBA" id="ARBA00022847"/>
    </source>
</evidence>
<feature type="transmembrane region" description="Helical" evidence="8">
    <location>
        <begin position="5"/>
        <end position="23"/>
    </location>
</feature>
<evidence type="ECO:0000256" key="4">
    <source>
        <dbReference type="ARBA" id="ARBA00022692"/>
    </source>
</evidence>
<evidence type="ECO:0000256" key="8">
    <source>
        <dbReference type="SAM" id="Phobius"/>
    </source>
</evidence>
<evidence type="ECO:0000256" key="2">
    <source>
        <dbReference type="ARBA" id="ARBA00022448"/>
    </source>
</evidence>
<proteinExistence type="predicted"/>
<accession>A0A251UPX2</accession>
<keyword evidence="11" id="KW-1185">Reference proteome</keyword>
<reference evidence="10" key="2">
    <citation type="submission" date="2017-02" db="EMBL/GenBank/DDBJ databases">
        <title>Sunflower complete genome.</title>
        <authorList>
            <person name="Langlade N."/>
            <person name="Munos S."/>
        </authorList>
    </citation>
    <scope>NUCLEOTIDE SEQUENCE [LARGE SCALE GENOMIC DNA]</scope>
    <source>
        <tissue evidence="10">Leaves</tissue>
    </source>
</reference>
<keyword evidence="3" id="KW-0762">Sugar transport</keyword>
<sequence>MWILLLVTFFNWLTWFPFLLLHMDWMGKDVYGGKVGALGLMVNSVVSGLVSLCVERLARWVGCVKRLWGGMNFLLAVCLAKTLVVTHMAMSEPEFTNATPTSGVVGLAFATFAVLGALLVVIVVSLLSEQWDSLMGGGNMPAFVVGDVVAAFSGIITFTMLHSPPLDVLVKVSGGSGMHPKIMISNKIFGFI</sequence>
<comment type="subcellular location">
    <subcellularLocation>
        <location evidence="1">Membrane</location>
        <topology evidence="1">Multi-pass membrane protein</topology>
    </subcellularLocation>
</comment>
<dbReference type="EMBL" id="MNCJ02000323">
    <property type="protein sequence ID" value="KAF5796921.1"/>
    <property type="molecule type" value="Genomic_DNA"/>
</dbReference>
<dbReference type="GO" id="GO:0015293">
    <property type="term" value="F:symporter activity"/>
    <property type="evidence" value="ECO:0007669"/>
    <property type="project" value="UniProtKB-KW"/>
</dbReference>
<organism evidence="10 11">
    <name type="scientific">Helianthus annuus</name>
    <name type="common">Common sunflower</name>
    <dbReference type="NCBI Taxonomy" id="4232"/>
    <lineage>
        <taxon>Eukaryota</taxon>
        <taxon>Viridiplantae</taxon>
        <taxon>Streptophyta</taxon>
        <taxon>Embryophyta</taxon>
        <taxon>Tracheophyta</taxon>
        <taxon>Spermatophyta</taxon>
        <taxon>Magnoliopsida</taxon>
        <taxon>eudicotyledons</taxon>
        <taxon>Gunneridae</taxon>
        <taxon>Pentapetalae</taxon>
        <taxon>asterids</taxon>
        <taxon>campanulids</taxon>
        <taxon>Asterales</taxon>
        <taxon>Asteraceae</taxon>
        <taxon>Asteroideae</taxon>
        <taxon>Heliantheae alliance</taxon>
        <taxon>Heliantheae</taxon>
        <taxon>Helianthus</taxon>
    </lineage>
</organism>
<dbReference type="EMBL" id="CM007894">
    <property type="protein sequence ID" value="OTG24812.1"/>
    <property type="molecule type" value="Genomic_DNA"/>
</dbReference>
<protein>
    <submittedName>
        <fullName evidence="10">Uncharacterized protein</fullName>
    </submittedName>
</protein>
<dbReference type="InParanoid" id="A0A251UPX2"/>
<keyword evidence="5" id="KW-0769">Symport</keyword>
<reference evidence="9" key="3">
    <citation type="submission" date="2020-06" db="EMBL/GenBank/DDBJ databases">
        <title>Helianthus annuus Genome sequencing and assembly Release 2.</title>
        <authorList>
            <person name="Gouzy J."/>
            <person name="Langlade N."/>
            <person name="Munos S."/>
        </authorList>
    </citation>
    <scope>NUCLEOTIDE SEQUENCE</scope>
    <source>
        <tissue evidence="9">Leaves</tissue>
    </source>
</reference>
<gene>
    <name evidence="10" type="ORF">HannXRQ_Chr05g0140851</name>
    <name evidence="9" type="ORF">HanXRQr2_Chr08g0357491</name>
</gene>
<dbReference type="Proteomes" id="UP000215914">
    <property type="component" value="Chromosome 5"/>
</dbReference>
<dbReference type="PANTHER" id="PTHR19432">
    <property type="entry name" value="SUGAR TRANSPORTER"/>
    <property type="match status" value="1"/>
</dbReference>
<evidence type="ECO:0000256" key="1">
    <source>
        <dbReference type="ARBA" id="ARBA00004141"/>
    </source>
</evidence>
<keyword evidence="4 8" id="KW-0812">Transmembrane</keyword>
<feature type="transmembrane region" description="Helical" evidence="8">
    <location>
        <begin position="35"/>
        <end position="54"/>
    </location>
</feature>
<feature type="transmembrane region" description="Helical" evidence="8">
    <location>
        <begin position="66"/>
        <end position="84"/>
    </location>
</feature>
<evidence type="ECO:0000313" key="10">
    <source>
        <dbReference type="EMBL" id="OTG24812.1"/>
    </source>
</evidence>
<reference evidence="9 11" key="1">
    <citation type="journal article" date="2017" name="Nature">
        <title>The sunflower genome provides insights into oil metabolism, flowering and Asterid evolution.</title>
        <authorList>
            <person name="Badouin H."/>
            <person name="Gouzy J."/>
            <person name="Grassa C.J."/>
            <person name="Murat F."/>
            <person name="Staton S.E."/>
            <person name="Cottret L."/>
            <person name="Lelandais-Briere C."/>
            <person name="Owens G.L."/>
            <person name="Carrere S."/>
            <person name="Mayjonade B."/>
            <person name="Legrand L."/>
            <person name="Gill N."/>
            <person name="Kane N.C."/>
            <person name="Bowers J.E."/>
            <person name="Hubner S."/>
            <person name="Bellec A."/>
            <person name="Berard A."/>
            <person name="Berges H."/>
            <person name="Blanchet N."/>
            <person name="Boniface M.C."/>
            <person name="Brunel D."/>
            <person name="Catrice O."/>
            <person name="Chaidir N."/>
            <person name="Claudel C."/>
            <person name="Donnadieu C."/>
            <person name="Faraut T."/>
            <person name="Fievet G."/>
            <person name="Helmstetter N."/>
            <person name="King M."/>
            <person name="Knapp S.J."/>
            <person name="Lai Z."/>
            <person name="Le Paslier M.C."/>
            <person name="Lippi Y."/>
            <person name="Lorenzon L."/>
            <person name="Mandel J.R."/>
            <person name="Marage G."/>
            <person name="Marchand G."/>
            <person name="Marquand E."/>
            <person name="Bret-Mestries E."/>
            <person name="Morien E."/>
            <person name="Nambeesan S."/>
            <person name="Nguyen T."/>
            <person name="Pegot-Espagnet P."/>
            <person name="Pouilly N."/>
            <person name="Raftis F."/>
            <person name="Sallet E."/>
            <person name="Schiex T."/>
            <person name="Thomas J."/>
            <person name="Vandecasteele C."/>
            <person name="Vares D."/>
            <person name="Vear F."/>
            <person name="Vautrin S."/>
            <person name="Crespi M."/>
            <person name="Mangin B."/>
            <person name="Burke J.M."/>
            <person name="Salse J."/>
            <person name="Munos S."/>
            <person name="Vincourt P."/>
            <person name="Rieseberg L.H."/>
            <person name="Langlade N.B."/>
        </authorList>
    </citation>
    <scope>NUCLEOTIDE SEQUENCE [LARGE SCALE GENOMIC DNA]</scope>
    <source>
        <strain evidence="11">cv. SF193</strain>
        <tissue evidence="9">Leaves</tissue>
    </source>
</reference>
<name>A0A251UPX2_HELAN</name>
<keyword evidence="7 8" id="KW-0472">Membrane</keyword>
<dbReference type="PANTHER" id="PTHR19432:SF70">
    <property type="entry name" value="SUCROSE TRANSPORT PROTEIN SUC1-RELATED"/>
    <property type="match status" value="1"/>
</dbReference>
<dbReference type="OMA" id="THMAMSE"/>
<feature type="transmembrane region" description="Helical" evidence="8">
    <location>
        <begin position="104"/>
        <end position="128"/>
    </location>
</feature>
<dbReference type="Gramene" id="mRNA:HanXRQr2_Chr08g0357491">
    <property type="protein sequence ID" value="mRNA:HanXRQr2_Chr08g0357491"/>
    <property type="gene ID" value="HanXRQr2_Chr08g0357491"/>
</dbReference>
<dbReference type="AlphaFoldDB" id="A0A251UPX2"/>